<reference evidence="3" key="1">
    <citation type="journal article" date="2023" name="Mol. Phylogenet. Evol.">
        <title>Genome-scale phylogeny and comparative genomics of the fungal order Sordariales.</title>
        <authorList>
            <person name="Hensen N."/>
            <person name="Bonometti L."/>
            <person name="Westerberg I."/>
            <person name="Brannstrom I.O."/>
            <person name="Guillou S."/>
            <person name="Cros-Aarteil S."/>
            <person name="Calhoun S."/>
            <person name="Haridas S."/>
            <person name="Kuo A."/>
            <person name="Mondo S."/>
            <person name="Pangilinan J."/>
            <person name="Riley R."/>
            <person name="LaButti K."/>
            <person name="Andreopoulos B."/>
            <person name="Lipzen A."/>
            <person name="Chen C."/>
            <person name="Yan M."/>
            <person name="Daum C."/>
            <person name="Ng V."/>
            <person name="Clum A."/>
            <person name="Steindorff A."/>
            <person name="Ohm R.A."/>
            <person name="Martin F."/>
            <person name="Silar P."/>
            <person name="Natvig D.O."/>
            <person name="Lalanne C."/>
            <person name="Gautier V."/>
            <person name="Ament-Velasquez S.L."/>
            <person name="Kruys A."/>
            <person name="Hutchinson M.I."/>
            <person name="Powell A.J."/>
            <person name="Barry K."/>
            <person name="Miller A.N."/>
            <person name="Grigoriev I.V."/>
            <person name="Debuchy R."/>
            <person name="Gladieux P."/>
            <person name="Hiltunen Thoren M."/>
            <person name="Johannesson H."/>
        </authorList>
    </citation>
    <scope>NUCLEOTIDE SEQUENCE</scope>
    <source>
        <strain evidence="3">CBS 538.74</strain>
    </source>
</reference>
<keyword evidence="1" id="KW-0732">Signal</keyword>
<protein>
    <recommendedName>
        <fullName evidence="2">DUF7136 domain-containing protein</fullName>
    </recommendedName>
</protein>
<reference evidence="3" key="2">
    <citation type="submission" date="2023-05" db="EMBL/GenBank/DDBJ databases">
        <authorList>
            <consortium name="Lawrence Berkeley National Laboratory"/>
            <person name="Steindorff A."/>
            <person name="Hensen N."/>
            <person name="Bonometti L."/>
            <person name="Westerberg I."/>
            <person name="Brannstrom I.O."/>
            <person name="Guillou S."/>
            <person name="Cros-Aarteil S."/>
            <person name="Calhoun S."/>
            <person name="Haridas S."/>
            <person name="Kuo A."/>
            <person name="Mondo S."/>
            <person name="Pangilinan J."/>
            <person name="Riley R."/>
            <person name="Labutti K."/>
            <person name="Andreopoulos B."/>
            <person name="Lipzen A."/>
            <person name="Chen C."/>
            <person name="Yanf M."/>
            <person name="Daum C."/>
            <person name="Ng V."/>
            <person name="Clum A."/>
            <person name="Ohm R."/>
            <person name="Martin F."/>
            <person name="Silar P."/>
            <person name="Natvig D."/>
            <person name="Lalanne C."/>
            <person name="Gautier V."/>
            <person name="Ament-Velasquez S.L."/>
            <person name="Kruys A."/>
            <person name="Hutchinson M.I."/>
            <person name="Powell A.J."/>
            <person name="Barry K."/>
            <person name="Miller A.N."/>
            <person name="Grigoriev I.V."/>
            <person name="Debuchy R."/>
            <person name="Gladieux P."/>
            <person name="Thoren M.H."/>
            <person name="Johannesson H."/>
        </authorList>
    </citation>
    <scope>NUCLEOTIDE SEQUENCE</scope>
    <source>
        <strain evidence="3">CBS 538.74</strain>
    </source>
</reference>
<evidence type="ECO:0000313" key="4">
    <source>
        <dbReference type="Proteomes" id="UP001302745"/>
    </source>
</evidence>
<feature type="domain" description="DUF7136" evidence="2">
    <location>
        <begin position="22"/>
        <end position="108"/>
    </location>
</feature>
<evidence type="ECO:0000259" key="2">
    <source>
        <dbReference type="Pfam" id="PF23584"/>
    </source>
</evidence>
<evidence type="ECO:0000256" key="1">
    <source>
        <dbReference type="SAM" id="SignalP"/>
    </source>
</evidence>
<evidence type="ECO:0000313" key="3">
    <source>
        <dbReference type="EMBL" id="KAK4151007.1"/>
    </source>
</evidence>
<dbReference type="Pfam" id="PF23584">
    <property type="entry name" value="DUF7136"/>
    <property type="match status" value="1"/>
</dbReference>
<name>A0AAN6VGD2_9PEZI</name>
<gene>
    <name evidence="3" type="ORF">C8A00DRAFT_36353</name>
</gene>
<dbReference type="InterPro" id="IPR055560">
    <property type="entry name" value="DUF7136"/>
</dbReference>
<accession>A0AAN6VGD2</accession>
<dbReference type="Proteomes" id="UP001302745">
    <property type="component" value="Unassembled WGS sequence"/>
</dbReference>
<feature type="signal peptide" evidence="1">
    <location>
        <begin position="1"/>
        <end position="15"/>
    </location>
</feature>
<proteinExistence type="predicted"/>
<dbReference type="EMBL" id="MU857038">
    <property type="protein sequence ID" value="KAK4151007.1"/>
    <property type="molecule type" value="Genomic_DNA"/>
</dbReference>
<keyword evidence="4" id="KW-1185">Reference proteome</keyword>
<sequence>MRNLLFAALALTVGAQQFPTTIQNFEVDVVFPRNESYAPKDVFPIVLAIQNISILRAIGDFEAYWDIMPFSEGYIPGRITYDGGSFQIPNDTATDGPTFLVTTTNGTNRVPVAHCRGIIHNGFSASPQEDPFGNTILESLDIPECPALGAVVEIRPNATMPECPRVELLEGREGNPCAVKVDQAVTSSISSRATSMASATLTTSTTSSPSSSSTAGVGPARTVQTALAAACIIGSLAL</sequence>
<comment type="caution">
    <text evidence="3">The sequence shown here is derived from an EMBL/GenBank/DDBJ whole genome shotgun (WGS) entry which is preliminary data.</text>
</comment>
<feature type="chain" id="PRO_5042946779" description="DUF7136 domain-containing protein" evidence="1">
    <location>
        <begin position="16"/>
        <end position="238"/>
    </location>
</feature>
<dbReference type="AlphaFoldDB" id="A0AAN6VGD2"/>
<organism evidence="3 4">
    <name type="scientific">Chaetomidium leptoderma</name>
    <dbReference type="NCBI Taxonomy" id="669021"/>
    <lineage>
        <taxon>Eukaryota</taxon>
        <taxon>Fungi</taxon>
        <taxon>Dikarya</taxon>
        <taxon>Ascomycota</taxon>
        <taxon>Pezizomycotina</taxon>
        <taxon>Sordariomycetes</taxon>
        <taxon>Sordariomycetidae</taxon>
        <taxon>Sordariales</taxon>
        <taxon>Chaetomiaceae</taxon>
        <taxon>Chaetomidium</taxon>
    </lineage>
</organism>